<reference evidence="3 4" key="1">
    <citation type="submission" date="2016-08" db="EMBL/GenBank/DDBJ databases">
        <title>Genomes of anaerobic fungi encode conserved fungal cellulosomes for biomass hydrolysis.</title>
        <authorList>
            <consortium name="DOE Joint Genome Institute"/>
            <person name="Haitjema C.H."/>
            <person name="Gilmore S.P."/>
            <person name="Henske J.K."/>
            <person name="Solomon K.V."/>
            <person name="De Groot R."/>
            <person name="Kuo A."/>
            <person name="Mondo S.J."/>
            <person name="Salamov A.A."/>
            <person name="Labutti K."/>
            <person name="Zhao Z."/>
            <person name="Chiniquy J."/>
            <person name="Barry K."/>
            <person name="Brewer H.M."/>
            <person name="Purvine S.O."/>
            <person name="Wright A.T."/>
            <person name="Boxma B."/>
            <person name="Van Alen T."/>
            <person name="Hackstein J.H."/>
            <person name="Baker S.E."/>
            <person name="Grigoriev I.V."/>
            <person name="O'Malley M.A."/>
        </authorList>
    </citation>
    <scope>NUCLEOTIDE SEQUENCE [LARGE SCALE GENOMIC DNA]</scope>
    <source>
        <strain evidence="4">finn</strain>
    </source>
</reference>
<sequence>MNNKILYLFVICFICFNSANALLKTKISPKGKVMLIRHAEKPASGNDLSAMGWRRAECIRDLFTTNTTLTPKKIYAQKASKKNDETIPDSRRQIETVAPLARKLSLTIDNRFTSFEIDELCQDISGLEESDFPVLISWNHEDIKNFLINLGMKYQIAPTYPSKRYDLIFNIETDINGEVVFSSQSQNCEGLGDYRFINGANSIAKHWVSRALVIASAILAIFLF</sequence>
<proteinExistence type="predicted"/>
<feature type="signal peptide" evidence="2">
    <location>
        <begin position="1"/>
        <end position="21"/>
    </location>
</feature>
<keyword evidence="4" id="KW-1185">Reference proteome</keyword>
<feature type="chain" id="PRO_5013276881" description="Phosphoglycerate mutase-like protein" evidence="2">
    <location>
        <begin position="22"/>
        <end position="224"/>
    </location>
</feature>
<evidence type="ECO:0000313" key="4">
    <source>
        <dbReference type="Proteomes" id="UP000193719"/>
    </source>
</evidence>
<keyword evidence="1" id="KW-1133">Transmembrane helix</keyword>
<feature type="transmembrane region" description="Helical" evidence="1">
    <location>
        <begin position="207"/>
        <end position="223"/>
    </location>
</feature>
<evidence type="ECO:0000256" key="2">
    <source>
        <dbReference type="SAM" id="SignalP"/>
    </source>
</evidence>
<dbReference type="EMBL" id="MCFH01000009">
    <property type="protein sequence ID" value="ORX55441.1"/>
    <property type="molecule type" value="Genomic_DNA"/>
</dbReference>
<dbReference type="Proteomes" id="UP000193719">
    <property type="component" value="Unassembled WGS sequence"/>
</dbReference>
<organism evidence="3 4">
    <name type="scientific">Piromyces finnis</name>
    <dbReference type="NCBI Taxonomy" id="1754191"/>
    <lineage>
        <taxon>Eukaryota</taxon>
        <taxon>Fungi</taxon>
        <taxon>Fungi incertae sedis</taxon>
        <taxon>Chytridiomycota</taxon>
        <taxon>Chytridiomycota incertae sedis</taxon>
        <taxon>Neocallimastigomycetes</taxon>
        <taxon>Neocallimastigales</taxon>
        <taxon>Neocallimastigaceae</taxon>
        <taxon>Piromyces</taxon>
    </lineage>
</organism>
<name>A0A1Y1VI29_9FUNG</name>
<evidence type="ECO:0000313" key="3">
    <source>
        <dbReference type="EMBL" id="ORX55441.1"/>
    </source>
</evidence>
<dbReference type="STRING" id="1754191.A0A1Y1VI29"/>
<accession>A0A1Y1VI29</accession>
<gene>
    <name evidence="3" type="ORF">BCR36DRAFT_282050</name>
</gene>
<dbReference type="AlphaFoldDB" id="A0A1Y1VI29"/>
<keyword evidence="1" id="KW-0812">Transmembrane</keyword>
<keyword evidence="1" id="KW-0472">Membrane</keyword>
<evidence type="ECO:0008006" key="5">
    <source>
        <dbReference type="Google" id="ProtNLM"/>
    </source>
</evidence>
<dbReference type="OrthoDB" id="425925at2759"/>
<reference evidence="3 4" key="2">
    <citation type="submission" date="2016-08" db="EMBL/GenBank/DDBJ databases">
        <title>Pervasive Adenine N6-methylation of Active Genes in Fungi.</title>
        <authorList>
            <consortium name="DOE Joint Genome Institute"/>
            <person name="Mondo S.J."/>
            <person name="Dannebaum R.O."/>
            <person name="Kuo R.C."/>
            <person name="Labutti K."/>
            <person name="Haridas S."/>
            <person name="Kuo A."/>
            <person name="Salamov A."/>
            <person name="Ahrendt S.R."/>
            <person name="Lipzen A."/>
            <person name="Sullivan W."/>
            <person name="Andreopoulos W.B."/>
            <person name="Clum A."/>
            <person name="Lindquist E."/>
            <person name="Daum C."/>
            <person name="Ramamoorthy G.K."/>
            <person name="Gryganskyi A."/>
            <person name="Culley D."/>
            <person name="Magnuson J.K."/>
            <person name="James T.Y."/>
            <person name="O'Malley M.A."/>
            <person name="Stajich J.E."/>
            <person name="Spatafora J.W."/>
            <person name="Visel A."/>
            <person name="Grigoriev I.V."/>
        </authorList>
    </citation>
    <scope>NUCLEOTIDE SEQUENCE [LARGE SCALE GENOMIC DNA]</scope>
    <source>
        <strain evidence="4">finn</strain>
    </source>
</reference>
<evidence type="ECO:0000256" key="1">
    <source>
        <dbReference type="SAM" id="Phobius"/>
    </source>
</evidence>
<keyword evidence="2" id="KW-0732">Signal</keyword>
<comment type="caution">
    <text evidence="3">The sequence shown here is derived from an EMBL/GenBank/DDBJ whole genome shotgun (WGS) entry which is preliminary data.</text>
</comment>
<protein>
    <recommendedName>
        <fullName evidence="5">Phosphoglycerate mutase-like protein</fullName>
    </recommendedName>
</protein>